<reference evidence="2 3" key="1">
    <citation type="submission" date="2024-01" db="EMBL/GenBank/DDBJ databases">
        <title>The genomes of 5 underutilized Papilionoideae crops provide insights into root nodulation and disease resistanc.</title>
        <authorList>
            <person name="Jiang F."/>
        </authorList>
    </citation>
    <scope>NUCLEOTIDE SEQUENCE [LARGE SCALE GENOMIC DNA]</scope>
    <source>
        <strain evidence="2">LVBAO_FW01</strain>
        <tissue evidence="2">Leaves</tissue>
    </source>
</reference>
<accession>A0AAN9L772</accession>
<feature type="transmembrane region" description="Helical" evidence="1">
    <location>
        <begin position="27"/>
        <end position="49"/>
    </location>
</feature>
<dbReference type="Proteomes" id="UP001367508">
    <property type="component" value="Unassembled WGS sequence"/>
</dbReference>
<evidence type="ECO:0000256" key="1">
    <source>
        <dbReference type="SAM" id="Phobius"/>
    </source>
</evidence>
<sequence>MLTSPGPEIHPGQKNCAVKRAWARVVLGWVTSLEVLVLHLLLFASVRLVPFVTRTRMVLIGQILLGSEGRAGTAAGRFPNPAAPILGVAAKPPKRAPERVSGVEVDINRATPVRDGGGLRMRFPAAPPGPRDSSRIESYDRLKRARRLCEGIKQLIAPHLTGTIIPALMHRIPSELRS</sequence>
<gene>
    <name evidence="2" type="ORF">VNO77_23051</name>
</gene>
<evidence type="ECO:0000313" key="2">
    <source>
        <dbReference type="EMBL" id="KAK7328914.1"/>
    </source>
</evidence>
<keyword evidence="1" id="KW-0812">Transmembrane</keyword>
<organism evidence="2 3">
    <name type="scientific">Canavalia gladiata</name>
    <name type="common">Sword bean</name>
    <name type="synonym">Dolichos gladiatus</name>
    <dbReference type="NCBI Taxonomy" id="3824"/>
    <lineage>
        <taxon>Eukaryota</taxon>
        <taxon>Viridiplantae</taxon>
        <taxon>Streptophyta</taxon>
        <taxon>Embryophyta</taxon>
        <taxon>Tracheophyta</taxon>
        <taxon>Spermatophyta</taxon>
        <taxon>Magnoliopsida</taxon>
        <taxon>eudicotyledons</taxon>
        <taxon>Gunneridae</taxon>
        <taxon>Pentapetalae</taxon>
        <taxon>rosids</taxon>
        <taxon>fabids</taxon>
        <taxon>Fabales</taxon>
        <taxon>Fabaceae</taxon>
        <taxon>Papilionoideae</taxon>
        <taxon>50 kb inversion clade</taxon>
        <taxon>NPAAA clade</taxon>
        <taxon>indigoferoid/millettioid clade</taxon>
        <taxon>Phaseoleae</taxon>
        <taxon>Canavalia</taxon>
    </lineage>
</organism>
<dbReference type="AlphaFoldDB" id="A0AAN9L772"/>
<evidence type="ECO:0000313" key="3">
    <source>
        <dbReference type="Proteomes" id="UP001367508"/>
    </source>
</evidence>
<keyword evidence="1" id="KW-1133">Transmembrane helix</keyword>
<name>A0AAN9L772_CANGL</name>
<proteinExistence type="predicted"/>
<keyword evidence="3" id="KW-1185">Reference proteome</keyword>
<keyword evidence="1" id="KW-0472">Membrane</keyword>
<dbReference type="EMBL" id="JAYMYQ010000005">
    <property type="protein sequence ID" value="KAK7328914.1"/>
    <property type="molecule type" value="Genomic_DNA"/>
</dbReference>
<protein>
    <submittedName>
        <fullName evidence="2">Uncharacterized protein</fullName>
    </submittedName>
</protein>
<comment type="caution">
    <text evidence="2">The sequence shown here is derived from an EMBL/GenBank/DDBJ whole genome shotgun (WGS) entry which is preliminary data.</text>
</comment>